<keyword evidence="1" id="KW-0472">Membrane</keyword>
<feature type="transmembrane region" description="Helical" evidence="1">
    <location>
        <begin position="29"/>
        <end position="49"/>
    </location>
</feature>
<name>A0A6C0CPU0_9ZZZZ</name>
<dbReference type="EMBL" id="MN739477">
    <property type="protein sequence ID" value="QHT06866.1"/>
    <property type="molecule type" value="Genomic_DNA"/>
</dbReference>
<keyword evidence="1" id="KW-0812">Transmembrane</keyword>
<reference evidence="2" key="1">
    <citation type="journal article" date="2020" name="Nature">
        <title>Giant virus diversity and host interactions through global metagenomics.</title>
        <authorList>
            <person name="Schulz F."/>
            <person name="Roux S."/>
            <person name="Paez-Espino D."/>
            <person name="Jungbluth S."/>
            <person name="Walsh D.A."/>
            <person name="Denef V.J."/>
            <person name="McMahon K.D."/>
            <person name="Konstantinidis K.T."/>
            <person name="Eloe-Fadrosh E.A."/>
            <person name="Kyrpides N.C."/>
            <person name="Woyke T."/>
        </authorList>
    </citation>
    <scope>NUCLEOTIDE SEQUENCE</scope>
    <source>
        <strain evidence="2">GVMAG-M-3300021473-15</strain>
    </source>
</reference>
<sequence length="115" mass="13085">MASAILNDGTLSVDCQNLMLSYIRITAKITGYFIGLMIVLIYIVFWLLFKIVNAVYDASIAQFTLQTIFSIRNFADVICVILLGFMVWFSIELSYWTKRGKGVLKRIIAAECNKQ</sequence>
<evidence type="ECO:0000256" key="1">
    <source>
        <dbReference type="SAM" id="Phobius"/>
    </source>
</evidence>
<organism evidence="2">
    <name type="scientific">viral metagenome</name>
    <dbReference type="NCBI Taxonomy" id="1070528"/>
    <lineage>
        <taxon>unclassified sequences</taxon>
        <taxon>metagenomes</taxon>
        <taxon>organismal metagenomes</taxon>
    </lineage>
</organism>
<protein>
    <submittedName>
        <fullName evidence="2">Uncharacterized protein</fullName>
    </submittedName>
</protein>
<dbReference type="AlphaFoldDB" id="A0A6C0CPU0"/>
<proteinExistence type="predicted"/>
<accession>A0A6C0CPU0</accession>
<evidence type="ECO:0000313" key="2">
    <source>
        <dbReference type="EMBL" id="QHT06866.1"/>
    </source>
</evidence>
<feature type="transmembrane region" description="Helical" evidence="1">
    <location>
        <begin position="69"/>
        <end position="91"/>
    </location>
</feature>
<keyword evidence="1" id="KW-1133">Transmembrane helix</keyword>